<dbReference type="PANTHER" id="PTHR35185:SF1">
    <property type="entry name" value="UPF0619 GPI-ANCHORED MEMBRANE PROTEIN C1322.10"/>
    <property type="match status" value="1"/>
</dbReference>
<dbReference type="InterPro" id="IPR018466">
    <property type="entry name" value="Kre9/Knh1-like_N"/>
</dbReference>
<evidence type="ECO:0000313" key="5">
    <source>
        <dbReference type="EMBL" id="TFY76590.1"/>
    </source>
</evidence>
<feature type="domain" description="Yeast cell wall synthesis Kre9/Knh1-like N-terminal" evidence="4">
    <location>
        <begin position="24"/>
        <end position="107"/>
    </location>
</feature>
<organism evidence="5 6">
    <name type="scientific">Hericium alpestre</name>
    <dbReference type="NCBI Taxonomy" id="135208"/>
    <lineage>
        <taxon>Eukaryota</taxon>
        <taxon>Fungi</taxon>
        <taxon>Dikarya</taxon>
        <taxon>Basidiomycota</taxon>
        <taxon>Agaricomycotina</taxon>
        <taxon>Agaricomycetes</taxon>
        <taxon>Russulales</taxon>
        <taxon>Hericiaceae</taxon>
        <taxon>Hericium</taxon>
    </lineage>
</organism>
<dbReference type="AlphaFoldDB" id="A0A4Y9ZQT8"/>
<gene>
    <name evidence="5" type="ORF">EWM64_g7420</name>
</gene>
<reference evidence="5 6" key="1">
    <citation type="submission" date="2019-02" db="EMBL/GenBank/DDBJ databases">
        <title>Genome sequencing of the rare red list fungi Hericium alpestre (H. flagellum).</title>
        <authorList>
            <person name="Buettner E."/>
            <person name="Kellner H."/>
        </authorList>
    </citation>
    <scope>NUCLEOTIDE SEQUENCE [LARGE SCALE GENOMIC DNA]</scope>
    <source>
        <strain evidence="5 6">DSM 108284</strain>
    </source>
</reference>
<evidence type="ECO:0000256" key="1">
    <source>
        <dbReference type="ARBA" id="ARBA00022729"/>
    </source>
</evidence>
<feature type="signal peptide" evidence="3">
    <location>
        <begin position="1"/>
        <end position="17"/>
    </location>
</feature>
<keyword evidence="1 3" id="KW-0732">Signal</keyword>
<dbReference type="InterPro" id="IPR052479">
    <property type="entry name" value="GPI-anchor_Adhesion_Reg"/>
</dbReference>
<comment type="caution">
    <text evidence="5">The sequence shown here is derived from an EMBL/GenBank/DDBJ whole genome shotgun (WGS) entry which is preliminary data.</text>
</comment>
<evidence type="ECO:0000256" key="2">
    <source>
        <dbReference type="SAM" id="MobiDB-lite"/>
    </source>
</evidence>
<dbReference type="Proteomes" id="UP000298061">
    <property type="component" value="Unassembled WGS sequence"/>
</dbReference>
<sequence length="201" mass="19557">MFYKLSTLVALVPLVSALTLNTPENLSSGGTITISWTTADGDPPVFSLELLNTVFHNTFAIANNVQSGAGSITMQIPAVPPGDGYTLEAVNISNVNEPYSQTGGFAIAPPVSTTASPSSTGSVSSATGSSSLSSSSLGSVSATSSGHTSSATSSSASGSGSASSPTSSLTNFNAAKGLGMNTGAMGAMVLGAIAGAAVIAL</sequence>
<dbReference type="EMBL" id="SFCI01001161">
    <property type="protein sequence ID" value="TFY76590.1"/>
    <property type="molecule type" value="Genomic_DNA"/>
</dbReference>
<name>A0A4Y9ZQT8_9AGAM</name>
<evidence type="ECO:0000313" key="6">
    <source>
        <dbReference type="Proteomes" id="UP000298061"/>
    </source>
</evidence>
<dbReference type="PANTHER" id="PTHR35185">
    <property type="entry name" value="SERINE/THREONINE-RICH PROTEIN ADG2-RELATED"/>
    <property type="match status" value="1"/>
</dbReference>
<feature type="region of interest" description="Disordered" evidence="2">
    <location>
        <begin position="110"/>
        <end position="168"/>
    </location>
</feature>
<evidence type="ECO:0000256" key="3">
    <source>
        <dbReference type="SAM" id="SignalP"/>
    </source>
</evidence>
<keyword evidence="6" id="KW-1185">Reference proteome</keyword>
<evidence type="ECO:0000259" key="4">
    <source>
        <dbReference type="Pfam" id="PF10342"/>
    </source>
</evidence>
<proteinExistence type="predicted"/>
<protein>
    <recommendedName>
        <fullName evidence="4">Yeast cell wall synthesis Kre9/Knh1-like N-terminal domain-containing protein</fullName>
    </recommendedName>
</protein>
<dbReference type="Pfam" id="PF10342">
    <property type="entry name" value="Kre9_KNH"/>
    <property type="match status" value="1"/>
</dbReference>
<accession>A0A4Y9ZQT8</accession>
<dbReference type="OrthoDB" id="5420143at2759"/>
<feature type="chain" id="PRO_5021381213" description="Yeast cell wall synthesis Kre9/Knh1-like N-terminal domain-containing protein" evidence="3">
    <location>
        <begin position="18"/>
        <end position="201"/>
    </location>
</feature>